<keyword evidence="6" id="KW-0732">Signal</keyword>
<feature type="active site" description="Charge relay system" evidence="5">
    <location>
        <position position="411"/>
    </location>
</feature>
<organism evidence="8 9">
    <name type="scientific">Pseudalkalibacillus berkeleyi</name>
    <dbReference type="NCBI Taxonomy" id="1069813"/>
    <lineage>
        <taxon>Bacteria</taxon>
        <taxon>Bacillati</taxon>
        <taxon>Bacillota</taxon>
        <taxon>Bacilli</taxon>
        <taxon>Bacillales</taxon>
        <taxon>Fictibacillaceae</taxon>
        <taxon>Pseudalkalibacillus</taxon>
    </lineage>
</organism>
<keyword evidence="2 5" id="KW-0645">Protease</keyword>
<protein>
    <submittedName>
        <fullName evidence="8">S8 family serine peptidase</fullName>
    </submittedName>
</protein>
<evidence type="ECO:0000256" key="1">
    <source>
        <dbReference type="ARBA" id="ARBA00011073"/>
    </source>
</evidence>
<dbReference type="PROSITE" id="PS00138">
    <property type="entry name" value="SUBTILASE_SER"/>
    <property type="match status" value="1"/>
</dbReference>
<comment type="similarity">
    <text evidence="1 5">Belongs to the peptidase S8 family.</text>
</comment>
<feature type="chain" id="PRO_5047174441" evidence="6">
    <location>
        <begin position="30"/>
        <end position="822"/>
    </location>
</feature>
<dbReference type="InterPro" id="IPR036852">
    <property type="entry name" value="Peptidase_S8/S53_dom_sf"/>
</dbReference>
<evidence type="ECO:0000256" key="3">
    <source>
        <dbReference type="ARBA" id="ARBA00022801"/>
    </source>
</evidence>
<dbReference type="InterPro" id="IPR023828">
    <property type="entry name" value="Peptidase_S8_Ser-AS"/>
</dbReference>
<name>A0ABS9GYT4_9BACL</name>
<dbReference type="PANTHER" id="PTHR43806">
    <property type="entry name" value="PEPTIDASE S8"/>
    <property type="match status" value="1"/>
</dbReference>
<evidence type="ECO:0000256" key="2">
    <source>
        <dbReference type="ARBA" id="ARBA00022670"/>
    </source>
</evidence>
<keyword evidence="4 5" id="KW-0720">Serine protease</keyword>
<dbReference type="InterPro" id="IPR022398">
    <property type="entry name" value="Peptidase_S8_His-AS"/>
</dbReference>
<dbReference type="InterPro" id="IPR015500">
    <property type="entry name" value="Peptidase_S8_subtilisin-rel"/>
</dbReference>
<sequence>MKRLTMLMSVMLVLSTWMMALSPTSSVSAQTNTTTLDATLVEKMKGTTGPLEVIVTFNTNDAPTAEHMNLLKDVGIAKGLTFNSLPMAGVLATPDQINALADQPEVRSVYFNEKLEYENNTGTAMTGVDQLRDDADMTKQNGGMPVSGKGIGVVVNDSGVDGTHNDIKFGNHLVQNVQGATNLNALVDVLPVTYTEDVANTDTDSGHGTHVAGIVGGNGSMSKGKYEGVAPGADLVGYGSGAGIAILDTLGAFDYALTNQAQYNIRVVTNSWGSTSDAGTEFDPEDPINIATKKMYDRNIVVVFSAGNSGPGESTISGNYKKAPWVITVAAGDKLGGLADFSSRGVKGKGGTVTVDGEEFVWEDRPTITTPGKDIISTKTVSPLTALGAQQDAENLDPAHLPYYTHMSGTSMAAPHAAGIVALMLDADPTLTPKEVKAIIQQTATNMPGYESWEVGAGYANAYAAVDMILNGNEYGETLNYTNEYNGNVDMNVEREPVEVNYNPATADSNKIEFNVEEGLTELTAKVNAKGLLGETGNPLNLVLTAPDGTEYSSGIYLVFTLYTDRTVQVTSPMAGTWTLSLEGLNSGPGLPETVKGELAYKKAGGFTGINDIEGHPAADAIKSGISERLLDSNSNGNYNPDGALTRADLAKYLTMGAAVRQNLTNGLQFSDVKAADSAYIQAVTSGGAALKDTDLTDAGVMLPSADGKFAPKKAVTRAELAYSLVQALGLEAEAKELNDDALTVQYKDERVAIQDADAVPAELKGYVQLALDLNILNAKFGVTQGPYDTEPTVVASFNPDQTVTRGDFAVAVSRYYTTYFE</sequence>
<accession>A0ABS9GYT4</accession>
<dbReference type="Proteomes" id="UP001649381">
    <property type="component" value="Unassembled WGS sequence"/>
</dbReference>
<dbReference type="Pfam" id="PF00082">
    <property type="entry name" value="Peptidase_S8"/>
    <property type="match status" value="1"/>
</dbReference>
<dbReference type="SUPFAM" id="SSF52743">
    <property type="entry name" value="Subtilisin-like"/>
    <property type="match status" value="1"/>
</dbReference>
<dbReference type="RefSeq" id="WP_236331383.1">
    <property type="nucleotide sequence ID" value="NZ_JAKIJS010000001.1"/>
</dbReference>
<dbReference type="PROSITE" id="PS00137">
    <property type="entry name" value="SUBTILASE_HIS"/>
    <property type="match status" value="1"/>
</dbReference>
<feature type="signal peptide" evidence="6">
    <location>
        <begin position="1"/>
        <end position="29"/>
    </location>
</feature>
<feature type="active site" description="Charge relay system" evidence="5">
    <location>
        <position position="207"/>
    </location>
</feature>
<dbReference type="InterPro" id="IPR001119">
    <property type="entry name" value="SLH_dom"/>
</dbReference>
<feature type="active site" description="Charge relay system" evidence="5">
    <location>
        <position position="157"/>
    </location>
</feature>
<dbReference type="EMBL" id="JAKIJS010000001">
    <property type="protein sequence ID" value="MCF6136540.1"/>
    <property type="molecule type" value="Genomic_DNA"/>
</dbReference>
<dbReference type="PROSITE" id="PS51272">
    <property type="entry name" value="SLH"/>
    <property type="match status" value="2"/>
</dbReference>
<evidence type="ECO:0000256" key="6">
    <source>
        <dbReference type="SAM" id="SignalP"/>
    </source>
</evidence>
<evidence type="ECO:0000256" key="4">
    <source>
        <dbReference type="ARBA" id="ARBA00022825"/>
    </source>
</evidence>
<dbReference type="Pfam" id="PF00395">
    <property type="entry name" value="SLH"/>
    <property type="match status" value="2"/>
</dbReference>
<dbReference type="InterPro" id="IPR000209">
    <property type="entry name" value="Peptidase_S8/S53_dom"/>
</dbReference>
<keyword evidence="9" id="KW-1185">Reference proteome</keyword>
<comment type="caution">
    <text evidence="8">The sequence shown here is derived from an EMBL/GenBank/DDBJ whole genome shotgun (WGS) entry which is preliminary data.</text>
</comment>
<dbReference type="PRINTS" id="PR00723">
    <property type="entry name" value="SUBTILISIN"/>
</dbReference>
<dbReference type="PROSITE" id="PS51892">
    <property type="entry name" value="SUBTILASE"/>
    <property type="match status" value="1"/>
</dbReference>
<feature type="domain" description="SLH" evidence="7">
    <location>
        <begin position="667"/>
        <end position="739"/>
    </location>
</feature>
<dbReference type="InterPro" id="IPR050131">
    <property type="entry name" value="Peptidase_S8_subtilisin-like"/>
</dbReference>
<keyword evidence="3 5" id="KW-0378">Hydrolase</keyword>
<evidence type="ECO:0000313" key="8">
    <source>
        <dbReference type="EMBL" id="MCF6136540.1"/>
    </source>
</evidence>
<evidence type="ECO:0000313" key="9">
    <source>
        <dbReference type="Proteomes" id="UP001649381"/>
    </source>
</evidence>
<reference evidence="8 9" key="1">
    <citation type="submission" date="2022-01" db="EMBL/GenBank/DDBJ databases">
        <title>Alkalihalobacillus sp. EGI L200015, a novel bacterium isolated from a salt lake sediment.</title>
        <authorList>
            <person name="Gao L."/>
            <person name="Fang B.-Z."/>
            <person name="Li W.-J."/>
        </authorList>
    </citation>
    <scope>NUCLEOTIDE SEQUENCE [LARGE SCALE GENOMIC DNA]</scope>
    <source>
        <strain evidence="8 9">KCTC 12718</strain>
    </source>
</reference>
<gene>
    <name evidence="8" type="ORF">L2716_02280</name>
</gene>
<dbReference type="Gene3D" id="3.40.50.200">
    <property type="entry name" value="Peptidase S8/S53 domain"/>
    <property type="match status" value="1"/>
</dbReference>
<evidence type="ECO:0000259" key="7">
    <source>
        <dbReference type="PROSITE" id="PS51272"/>
    </source>
</evidence>
<feature type="domain" description="SLH" evidence="7">
    <location>
        <begin position="751"/>
        <end position="822"/>
    </location>
</feature>
<proteinExistence type="inferred from homology"/>
<dbReference type="PANTHER" id="PTHR43806:SF65">
    <property type="entry name" value="SERINE PROTEASE APRX"/>
    <property type="match status" value="1"/>
</dbReference>
<evidence type="ECO:0000256" key="5">
    <source>
        <dbReference type="PROSITE-ProRule" id="PRU01240"/>
    </source>
</evidence>